<feature type="chain" id="PRO_5035281013" description="Chitinase domain-containing protein 1" evidence="8">
    <location>
        <begin position="22"/>
        <end position="392"/>
    </location>
</feature>
<dbReference type="SMART" id="SM00636">
    <property type="entry name" value="Glyco_18"/>
    <property type="match status" value="1"/>
</dbReference>
<dbReference type="GO" id="GO:0005975">
    <property type="term" value="P:carbohydrate metabolic process"/>
    <property type="evidence" value="ECO:0007669"/>
    <property type="project" value="InterPro"/>
</dbReference>
<evidence type="ECO:0000256" key="7">
    <source>
        <dbReference type="ARBA" id="ARBA00040976"/>
    </source>
</evidence>
<dbReference type="GO" id="GO:0012505">
    <property type="term" value="C:endomembrane system"/>
    <property type="evidence" value="ECO:0007669"/>
    <property type="project" value="TreeGrafter"/>
</dbReference>
<dbReference type="EMBL" id="CAJVCH010570042">
    <property type="protein sequence ID" value="CAG7833858.1"/>
    <property type="molecule type" value="Genomic_DNA"/>
</dbReference>
<dbReference type="CDD" id="cd02876">
    <property type="entry name" value="GH18_SI-CLP"/>
    <property type="match status" value="1"/>
</dbReference>
<keyword evidence="5 8" id="KW-0732">Signal</keyword>
<comment type="subcellular location">
    <subcellularLocation>
        <location evidence="1">Lysosome</location>
    </subcellularLocation>
    <subcellularLocation>
        <location evidence="2">Secreted</location>
    </subcellularLocation>
</comment>
<evidence type="ECO:0000256" key="8">
    <source>
        <dbReference type="SAM" id="SignalP"/>
    </source>
</evidence>
<evidence type="ECO:0000256" key="5">
    <source>
        <dbReference type="ARBA" id="ARBA00022729"/>
    </source>
</evidence>
<feature type="signal peptide" evidence="8">
    <location>
        <begin position="1"/>
        <end position="21"/>
    </location>
</feature>
<keyword evidence="4" id="KW-0964">Secreted</keyword>
<dbReference type="InterPro" id="IPR011583">
    <property type="entry name" value="Chitinase_II/V-like_cat"/>
</dbReference>
<dbReference type="PANTHER" id="PTHR46066:SF2">
    <property type="entry name" value="CHITINASE DOMAIN-CONTAINING PROTEIN 1"/>
    <property type="match status" value="1"/>
</dbReference>
<evidence type="ECO:0000259" key="9">
    <source>
        <dbReference type="PROSITE" id="PS51910"/>
    </source>
</evidence>
<evidence type="ECO:0000313" key="11">
    <source>
        <dbReference type="Proteomes" id="UP000708208"/>
    </source>
</evidence>
<evidence type="ECO:0000256" key="2">
    <source>
        <dbReference type="ARBA" id="ARBA00004613"/>
    </source>
</evidence>
<gene>
    <name evidence="10" type="ORF">AFUS01_LOCUS43433</name>
</gene>
<dbReference type="Pfam" id="PF00704">
    <property type="entry name" value="Glyco_hydro_18"/>
    <property type="match status" value="1"/>
</dbReference>
<name>A0A8J2LKY3_9HEXA</name>
<dbReference type="InterPro" id="IPR001223">
    <property type="entry name" value="Glyco_hydro18_cat"/>
</dbReference>
<accession>A0A8J2LKY3</accession>
<organism evidence="10 11">
    <name type="scientific">Allacma fusca</name>
    <dbReference type="NCBI Taxonomy" id="39272"/>
    <lineage>
        <taxon>Eukaryota</taxon>
        <taxon>Metazoa</taxon>
        <taxon>Ecdysozoa</taxon>
        <taxon>Arthropoda</taxon>
        <taxon>Hexapoda</taxon>
        <taxon>Collembola</taxon>
        <taxon>Symphypleona</taxon>
        <taxon>Sminthuridae</taxon>
        <taxon>Allacma</taxon>
    </lineage>
</organism>
<dbReference type="PANTHER" id="PTHR46066">
    <property type="entry name" value="CHITINASE DOMAIN-CONTAINING PROTEIN 1 FAMILY MEMBER"/>
    <property type="match status" value="1"/>
</dbReference>
<dbReference type="GO" id="GO:0005764">
    <property type="term" value="C:lysosome"/>
    <property type="evidence" value="ECO:0007669"/>
    <property type="project" value="UniProtKB-SubCell"/>
</dbReference>
<evidence type="ECO:0000313" key="10">
    <source>
        <dbReference type="EMBL" id="CAG7833858.1"/>
    </source>
</evidence>
<comment type="similarity">
    <text evidence="3">Belongs to the glycosyl hydrolase 18 family.</text>
</comment>
<dbReference type="FunFam" id="3.20.20.80:FF:000028">
    <property type="entry name" value="Chitinase domain-containing protein 1"/>
    <property type="match status" value="1"/>
</dbReference>
<comment type="caution">
    <text evidence="10">The sequence shown here is derived from an EMBL/GenBank/DDBJ whole genome shotgun (WGS) entry which is preliminary data.</text>
</comment>
<keyword evidence="11" id="KW-1185">Reference proteome</keyword>
<evidence type="ECO:0000256" key="4">
    <source>
        <dbReference type="ARBA" id="ARBA00022525"/>
    </source>
</evidence>
<protein>
    <recommendedName>
        <fullName evidence="7">Chitinase domain-containing protein 1</fullName>
    </recommendedName>
</protein>
<dbReference type="Proteomes" id="UP000708208">
    <property type="component" value="Unassembled WGS sequence"/>
</dbReference>
<evidence type="ECO:0000256" key="3">
    <source>
        <dbReference type="ARBA" id="ARBA00009336"/>
    </source>
</evidence>
<evidence type="ECO:0000256" key="1">
    <source>
        <dbReference type="ARBA" id="ARBA00004371"/>
    </source>
</evidence>
<dbReference type="OrthoDB" id="10254444at2759"/>
<sequence length="392" mass="44432">MRQYGLEWLAIIALSLQFAAGTISPKDKKSKEAIPAGDIKKGPVPENVFARDLIVKYPAPADIIKESGTYCKKTSERNFTGEVLGYVTPWNNQGYDIVKTFANKFTMISPVWLQIKRKPAGTFFMTGTHDVDHEWIREIRKRGKKSNLKVLPRVLFDGWTSDDYYSLFTTGTEPKELTKTIITSAKAYKFDGIVLEVWSQLGGQARKALQMLVKTVGEALAKAQLTFILVVPPAVTNQGKPGMIEHDDILNMFHYVDYFSVMSYDYSSPERPGANSPYKWVEKCIETLAPTTTERKKFLIGLNFYGYDYTSTGGHAVLGPAYLDLVKNTKKIQWSEDAEEHFFEVKEKDGKHTVFYPTLLSIRRRIELAEKLGVGLAIWELGQGLNYFYDLL</sequence>
<keyword evidence="6" id="KW-0458">Lysosome</keyword>
<dbReference type="GO" id="GO:0005576">
    <property type="term" value="C:extracellular region"/>
    <property type="evidence" value="ECO:0007669"/>
    <property type="project" value="UniProtKB-SubCell"/>
</dbReference>
<feature type="domain" description="GH18" evidence="9">
    <location>
        <begin position="81"/>
        <end position="392"/>
    </location>
</feature>
<dbReference type="FunFam" id="3.10.50.10:FF:000002">
    <property type="entry name" value="Chitinase domain-containing protein 1"/>
    <property type="match status" value="1"/>
</dbReference>
<dbReference type="PROSITE" id="PS51910">
    <property type="entry name" value="GH18_2"/>
    <property type="match status" value="1"/>
</dbReference>
<proteinExistence type="inferred from homology"/>
<dbReference type="GO" id="GO:0008061">
    <property type="term" value="F:chitin binding"/>
    <property type="evidence" value="ECO:0007669"/>
    <property type="project" value="InterPro"/>
</dbReference>
<dbReference type="AlphaFoldDB" id="A0A8J2LKY3"/>
<evidence type="ECO:0000256" key="6">
    <source>
        <dbReference type="ARBA" id="ARBA00023228"/>
    </source>
</evidence>
<dbReference type="GO" id="GO:0070492">
    <property type="term" value="F:oligosaccharide binding"/>
    <property type="evidence" value="ECO:0007669"/>
    <property type="project" value="TreeGrafter"/>
</dbReference>
<reference evidence="10" key="1">
    <citation type="submission" date="2021-06" db="EMBL/GenBank/DDBJ databases">
        <authorList>
            <person name="Hodson N. C."/>
            <person name="Mongue J. A."/>
            <person name="Jaron S. K."/>
        </authorList>
    </citation>
    <scope>NUCLEOTIDE SEQUENCE</scope>
</reference>